<evidence type="ECO:0000313" key="2">
    <source>
        <dbReference type="EMBL" id="MDQ0335918.1"/>
    </source>
</evidence>
<reference evidence="1" key="1">
    <citation type="submission" date="2021-03" db="EMBL/GenBank/DDBJ databases">
        <title>Genomic Encyclopedia of Type Strains, Phase IV (KMG-IV): sequencing the most valuable type-strain genomes for metagenomic binning, comparative biology and taxonomic classification.</title>
        <authorList>
            <person name="Goeker M."/>
        </authorList>
    </citation>
    <scope>NUCLEOTIDE SEQUENCE</scope>
    <source>
        <strain evidence="1">DSM 15523</strain>
        <strain evidence="2 4">DSM 16476</strain>
    </source>
</reference>
<comment type="caution">
    <text evidence="1">The sequence shown here is derived from an EMBL/GenBank/DDBJ whole genome shotgun (WGS) entry which is preliminary data.</text>
</comment>
<dbReference type="RefSeq" id="WP_057780156.1">
    <property type="nucleotide sequence ID" value="NZ_JAGGJQ010000007.1"/>
</dbReference>
<gene>
    <name evidence="1" type="ORF">J2Z56_002599</name>
    <name evidence="2" type="ORF">J2Z57_002370</name>
</gene>
<dbReference type="EMBL" id="JAUSUU010000007">
    <property type="protein sequence ID" value="MDQ0335918.1"/>
    <property type="molecule type" value="Genomic_DNA"/>
</dbReference>
<dbReference type="EMBL" id="JAGGJQ010000007">
    <property type="protein sequence ID" value="MBP1840669.1"/>
    <property type="molecule type" value="Genomic_DNA"/>
</dbReference>
<evidence type="ECO:0000313" key="1">
    <source>
        <dbReference type="EMBL" id="MBP1840669.1"/>
    </source>
</evidence>
<evidence type="ECO:0008006" key="5">
    <source>
        <dbReference type="Google" id="ProtNLM"/>
    </source>
</evidence>
<dbReference type="Proteomes" id="UP001231587">
    <property type="component" value="Unassembled WGS sequence"/>
</dbReference>
<sequence>MGQHLNFDALVSFNPDNIVIKHVNKDLIENKSWDWVKDIEVKKDRIWLTINLKKTFAFTLPKSKLEQQDVNFFIAKSKMK</sequence>
<accession>A0A9X0YL88</accession>
<evidence type="ECO:0000313" key="3">
    <source>
        <dbReference type="Proteomes" id="UP001138672"/>
    </source>
</evidence>
<dbReference type="OrthoDB" id="678027at2"/>
<organism evidence="1 3">
    <name type="scientific">Formosa algae</name>
    <dbReference type="NCBI Taxonomy" id="225843"/>
    <lineage>
        <taxon>Bacteria</taxon>
        <taxon>Pseudomonadati</taxon>
        <taxon>Bacteroidota</taxon>
        <taxon>Flavobacteriia</taxon>
        <taxon>Flavobacteriales</taxon>
        <taxon>Flavobacteriaceae</taxon>
        <taxon>Formosa</taxon>
    </lineage>
</organism>
<evidence type="ECO:0000313" key="4">
    <source>
        <dbReference type="Proteomes" id="UP001231587"/>
    </source>
</evidence>
<proteinExistence type="predicted"/>
<dbReference type="Proteomes" id="UP001138672">
    <property type="component" value="Unassembled WGS sequence"/>
</dbReference>
<protein>
    <recommendedName>
        <fullName evidence="5">YcxB-like protein domain-containing protein</fullName>
    </recommendedName>
</protein>
<keyword evidence="4" id="KW-1185">Reference proteome</keyword>
<name>A0A9X0YL88_9FLAO</name>
<dbReference type="AlphaFoldDB" id="A0A9X0YL88"/>